<dbReference type="SMART" id="SM00347">
    <property type="entry name" value="HTH_MARR"/>
    <property type="match status" value="1"/>
</dbReference>
<dbReference type="Gene3D" id="1.10.10.10">
    <property type="entry name" value="Winged helix-like DNA-binding domain superfamily/Winged helix DNA-binding domain"/>
    <property type="match status" value="1"/>
</dbReference>
<dbReference type="InterPro" id="IPR039422">
    <property type="entry name" value="MarR/SlyA-like"/>
</dbReference>
<dbReference type="PANTHER" id="PTHR33164:SF13">
    <property type="entry name" value="4-HYDROXYPHENYLACETATE CATABOLISM PROTEIN"/>
    <property type="match status" value="1"/>
</dbReference>
<evidence type="ECO:0000313" key="5">
    <source>
        <dbReference type="EMBL" id="QTH23831.1"/>
    </source>
</evidence>
<feature type="domain" description="HTH marR-type" evidence="4">
    <location>
        <begin position="10"/>
        <end position="142"/>
    </location>
</feature>
<reference evidence="5" key="2">
    <citation type="submission" date="2021-04" db="EMBL/GenBank/DDBJ databases">
        <title>Isolation and genomic analysis of the ibuprofen-degrading bacterium Sphingomonas strain MPO218.</title>
        <authorList>
            <person name="Aulestia M."/>
            <person name="Flores A."/>
            <person name="Mangas E.L."/>
            <person name="Perez-Pulido A.J."/>
            <person name="Santero E."/>
            <person name="Camacho E.M."/>
        </authorList>
    </citation>
    <scope>NUCLEOTIDE SEQUENCE</scope>
    <source>
        <strain evidence="5">MPO218</strain>
    </source>
</reference>
<dbReference type="EMBL" id="CP059319">
    <property type="protein sequence ID" value="QTH23831.1"/>
    <property type="molecule type" value="Genomic_DNA"/>
</dbReference>
<dbReference type="Proteomes" id="UP000664914">
    <property type="component" value="Chromosome"/>
</dbReference>
<sequence>MVSTNMPPYRVSLAGLLLAAREAVMAPIRPCLRDAGVTDQQWRVLRALSDEGALDLGSLAAHALLHPPSATRIIKDMADRGLIQRAVDPANKRRIILQLTEAGEDLVHDASPQIIDVLDSYAADLGTARLAALRRELQALIDIIGKEEARRN</sequence>
<dbReference type="SUPFAM" id="SSF46785">
    <property type="entry name" value="Winged helix' DNA-binding domain"/>
    <property type="match status" value="1"/>
</dbReference>
<keyword evidence="2" id="KW-0238">DNA-binding</keyword>
<dbReference type="RefSeq" id="WP_012050494.1">
    <property type="nucleotide sequence ID" value="NZ_CP059319.1"/>
</dbReference>
<name>A0A975D7Q1_9SPHN</name>
<organism evidence="5 6">
    <name type="scientific">Rhizorhabdus wittichii</name>
    <dbReference type="NCBI Taxonomy" id="160791"/>
    <lineage>
        <taxon>Bacteria</taxon>
        <taxon>Pseudomonadati</taxon>
        <taxon>Pseudomonadota</taxon>
        <taxon>Alphaproteobacteria</taxon>
        <taxon>Sphingomonadales</taxon>
        <taxon>Sphingomonadaceae</taxon>
        <taxon>Rhizorhabdus</taxon>
    </lineage>
</organism>
<dbReference type="InterPro" id="IPR000835">
    <property type="entry name" value="HTH_MarR-typ"/>
</dbReference>
<evidence type="ECO:0000256" key="2">
    <source>
        <dbReference type="ARBA" id="ARBA00023125"/>
    </source>
</evidence>
<dbReference type="GO" id="GO:0003677">
    <property type="term" value="F:DNA binding"/>
    <property type="evidence" value="ECO:0007669"/>
    <property type="project" value="UniProtKB-KW"/>
</dbReference>
<dbReference type="AlphaFoldDB" id="A0A975D7Q1"/>
<dbReference type="PANTHER" id="PTHR33164">
    <property type="entry name" value="TRANSCRIPTIONAL REGULATOR, MARR FAMILY"/>
    <property type="match status" value="1"/>
</dbReference>
<dbReference type="OMA" id="RSHDITE"/>
<dbReference type="InterPro" id="IPR036388">
    <property type="entry name" value="WH-like_DNA-bd_sf"/>
</dbReference>
<evidence type="ECO:0000256" key="1">
    <source>
        <dbReference type="ARBA" id="ARBA00023015"/>
    </source>
</evidence>
<dbReference type="InterPro" id="IPR023187">
    <property type="entry name" value="Tscrpt_reg_MarR-type_CS"/>
</dbReference>
<evidence type="ECO:0000259" key="4">
    <source>
        <dbReference type="PROSITE" id="PS50995"/>
    </source>
</evidence>
<evidence type="ECO:0000313" key="6">
    <source>
        <dbReference type="Proteomes" id="UP000664914"/>
    </source>
</evidence>
<dbReference type="GO" id="GO:0006950">
    <property type="term" value="P:response to stress"/>
    <property type="evidence" value="ECO:0007669"/>
    <property type="project" value="TreeGrafter"/>
</dbReference>
<dbReference type="PROSITE" id="PS01117">
    <property type="entry name" value="HTH_MARR_1"/>
    <property type="match status" value="1"/>
</dbReference>
<gene>
    <name evidence="5" type="ORF">HRJ34_10155</name>
</gene>
<dbReference type="InterPro" id="IPR036390">
    <property type="entry name" value="WH_DNA-bd_sf"/>
</dbReference>
<evidence type="ECO:0000256" key="3">
    <source>
        <dbReference type="ARBA" id="ARBA00023163"/>
    </source>
</evidence>
<dbReference type="PROSITE" id="PS50995">
    <property type="entry name" value="HTH_MARR_2"/>
    <property type="match status" value="1"/>
</dbReference>
<keyword evidence="3" id="KW-0804">Transcription</keyword>
<accession>A0A975D7Q1</accession>
<proteinExistence type="predicted"/>
<keyword evidence="1" id="KW-0805">Transcription regulation</keyword>
<reference evidence="5" key="1">
    <citation type="submission" date="2020-07" db="EMBL/GenBank/DDBJ databases">
        <authorList>
            <person name="Camacho E."/>
        </authorList>
    </citation>
    <scope>NUCLEOTIDE SEQUENCE</scope>
    <source>
        <strain evidence="5">MPO218</strain>
    </source>
</reference>
<dbReference type="GO" id="GO:0003700">
    <property type="term" value="F:DNA-binding transcription factor activity"/>
    <property type="evidence" value="ECO:0007669"/>
    <property type="project" value="InterPro"/>
</dbReference>
<dbReference type="Pfam" id="PF01047">
    <property type="entry name" value="MarR"/>
    <property type="match status" value="1"/>
</dbReference>
<protein>
    <submittedName>
        <fullName evidence="5">MarR family transcriptional regulator</fullName>
    </submittedName>
</protein>